<dbReference type="PROSITE" id="PS50850">
    <property type="entry name" value="MFS"/>
    <property type="match status" value="1"/>
</dbReference>
<feature type="transmembrane region" description="Helical" evidence="7">
    <location>
        <begin position="204"/>
        <end position="221"/>
    </location>
</feature>
<keyword evidence="4 7" id="KW-1133">Transmembrane helix</keyword>
<dbReference type="Pfam" id="PF07690">
    <property type="entry name" value="MFS_1"/>
    <property type="match status" value="1"/>
</dbReference>
<dbReference type="PANTHER" id="PTHR42718">
    <property type="entry name" value="MAJOR FACILITATOR SUPERFAMILY MULTIDRUG TRANSPORTER MFSC"/>
    <property type="match status" value="1"/>
</dbReference>
<organism evidence="9 10">
    <name type="scientific">Actinoalloteichus fjordicus</name>
    <dbReference type="NCBI Taxonomy" id="1612552"/>
    <lineage>
        <taxon>Bacteria</taxon>
        <taxon>Bacillati</taxon>
        <taxon>Actinomycetota</taxon>
        <taxon>Actinomycetes</taxon>
        <taxon>Pseudonocardiales</taxon>
        <taxon>Pseudonocardiaceae</taxon>
        <taxon>Actinoalloteichus</taxon>
    </lineage>
</organism>
<dbReference type="GO" id="GO:0022857">
    <property type="term" value="F:transmembrane transporter activity"/>
    <property type="evidence" value="ECO:0007669"/>
    <property type="project" value="InterPro"/>
</dbReference>
<proteinExistence type="predicted"/>
<dbReference type="CDD" id="cd17321">
    <property type="entry name" value="MFS_MMR_MDR_like"/>
    <property type="match status" value="1"/>
</dbReference>
<dbReference type="SUPFAM" id="SSF103473">
    <property type="entry name" value="MFS general substrate transporter"/>
    <property type="match status" value="1"/>
</dbReference>
<dbReference type="InterPro" id="IPR011701">
    <property type="entry name" value="MFS"/>
</dbReference>
<dbReference type="Gene3D" id="1.20.1250.20">
    <property type="entry name" value="MFS general substrate transporter like domains"/>
    <property type="match status" value="1"/>
</dbReference>
<feature type="transmembrane region" description="Helical" evidence="7">
    <location>
        <begin position="270"/>
        <end position="295"/>
    </location>
</feature>
<sequence length="523" mass="53625">MTETPTLPAVSRSRSIVTLVAVLLGFLTLPMLMSGTTVALPAIGVDLEASGAALQWVVVGYFLGAASLMLVAGSLGDRFGRRRVFAVGAAVYTAGALFSALAHDILVLDAARTLSGVGAAGVMACGGAILGATFVGPARTRAFAVMGTTAGLGLALGPSLSGWLVGELGWRGTFGTFAVVGLLLWTGTRFMAESRSAAPSKVDVPGTLLFIGAMALVMFGVNQAAGASWVALVVLLPIAVGLVLFVLFVLVERRTPAPLLDFTLLRDRRFLSWCLGCAVLASAPSTAMIFLPTYLQGVNGASAQATGLTMLMLSAPLLVMPQVGATLMNRFGVSPRIIVVTSLLLIAAGNAWLTVLQPGIGTAALAGPMATIGLGMGLAVGTVDAQAMNLVDRNRLGMAAGILNTVRTGSATLAATVVGTSMITLLQSRTGDADTAARIAAGNIPDAERAVHSAQYTEVWHLVLWTVAVVCVIAAATVWTLLIPSRSSHDAADRGAAVELSAVESDTPERGDPEQAVPEPQRV</sequence>
<feature type="region of interest" description="Disordered" evidence="6">
    <location>
        <begin position="492"/>
        <end position="523"/>
    </location>
</feature>
<name>A0AAC9LDN6_9PSEU</name>
<feature type="transmembrane region" description="Helical" evidence="7">
    <location>
        <begin position="142"/>
        <end position="166"/>
    </location>
</feature>
<evidence type="ECO:0000313" key="9">
    <source>
        <dbReference type="EMBL" id="APU14949.1"/>
    </source>
</evidence>
<keyword evidence="10" id="KW-1185">Reference proteome</keyword>
<evidence type="ECO:0000256" key="2">
    <source>
        <dbReference type="ARBA" id="ARBA00022448"/>
    </source>
</evidence>
<feature type="transmembrane region" description="Helical" evidence="7">
    <location>
        <begin position="404"/>
        <end position="426"/>
    </location>
</feature>
<dbReference type="InterPro" id="IPR036259">
    <property type="entry name" value="MFS_trans_sf"/>
</dbReference>
<comment type="subcellular location">
    <subcellularLocation>
        <location evidence="1">Cell membrane</location>
        <topology evidence="1">Multi-pass membrane protein</topology>
    </subcellularLocation>
</comment>
<dbReference type="GO" id="GO:0005886">
    <property type="term" value="C:plasma membrane"/>
    <property type="evidence" value="ECO:0007669"/>
    <property type="project" value="UniProtKB-SubCell"/>
</dbReference>
<feature type="transmembrane region" description="Helical" evidence="7">
    <location>
        <begin position="227"/>
        <end position="250"/>
    </location>
</feature>
<dbReference type="InterPro" id="IPR020846">
    <property type="entry name" value="MFS_dom"/>
</dbReference>
<feature type="transmembrane region" description="Helical" evidence="7">
    <location>
        <begin position="114"/>
        <end position="135"/>
    </location>
</feature>
<evidence type="ECO:0000256" key="1">
    <source>
        <dbReference type="ARBA" id="ARBA00004651"/>
    </source>
</evidence>
<feature type="transmembrane region" description="Helical" evidence="7">
    <location>
        <begin position="333"/>
        <end position="353"/>
    </location>
</feature>
<feature type="transmembrane region" description="Helical" evidence="7">
    <location>
        <begin position="462"/>
        <end position="482"/>
    </location>
</feature>
<feature type="transmembrane region" description="Helical" evidence="7">
    <location>
        <begin position="84"/>
        <end position="102"/>
    </location>
</feature>
<evidence type="ECO:0000256" key="3">
    <source>
        <dbReference type="ARBA" id="ARBA00022692"/>
    </source>
</evidence>
<evidence type="ECO:0000259" key="8">
    <source>
        <dbReference type="PROSITE" id="PS50850"/>
    </source>
</evidence>
<feature type="transmembrane region" description="Helical" evidence="7">
    <location>
        <begin position="301"/>
        <end position="321"/>
    </location>
</feature>
<keyword evidence="2" id="KW-0813">Transport</keyword>
<dbReference type="Proteomes" id="UP000185511">
    <property type="component" value="Chromosome"/>
</dbReference>
<dbReference type="EMBL" id="CP016076">
    <property type="protein sequence ID" value="APU14949.1"/>
    <property type="molecule type" value="Genomic_DNA"/>
</dbReference>
<feature type="transmembrane region" description="Helical" evidence="7">
    <location>
        <begin position="172"/>
        <end position="192"/>
    </location>
</feature>
<protein>
    <submittedName>
        <fullName evidence="9">Major Facilitator Superfamily transporter</fullName>
    </submittedName>
</protein>
<feature type="transmembrane region" description="Helical" evidence="7">
    <location>
        <begin position="359"/>
        <end position="383"/>
    </location>
</feature>
<evidence type="ECO:0000256" key="6">
    <source>
        <dbReference type="SAM" id="MobiDB-lite"/>
    </source>
</evidence>
<feature type="domain" description="Major facilitator superfamily (MFS) profile" evidence="8">
    <location>
        <begin position="14"/>
        <end position="486"/>
    </location>
</feature>
<gene>
    <name evidence="9" type="ORF">UA74_14455</name>
</gene>
<dbReference type="PANTHER" id="PTHR42718:SF9">
    <property type="entry name" value="MAJOR FACILITATOR SUPERFAMILY MULTIDRUG TRANSPORTER MFSC"/>
    <property type="match status" value="1"/>
</dbReference>
<feature type="transmembrane region" description="Helical" evidence="7">
    <location>
        <begin position="49"/>
        <end position="72"/>
    </location>
</feature>
<evidence type="ECO:0000256" key="5">
    <source>
        <dbReference type="ARBA" id="ARBA00023136"/>
    </source>
</evidence>
<evidence type="ECO:0000313" key="10">
    <source>
        <dbReference type="Proteomes" id="UP000185511"/>
    </source>
</evidence>
<dbReference type="RefSeq" id="WP_075740793.1">
    <property type="nucleotide sequence ID" value="NZ_CP016076.1"/>
</dbReference>
<evidence type="ECO:0000256" key="4">
    <source>
        <dbReference type="ARBA" id="ARBA00022989"/>
    </source>
</evidence>
<keyword evidence="3 7" id="KW-0812">Transmembrane</keyword>
<evidence type="ECO:0000256" key="7">
    <source>
        <dbReference type="SAM" id="Phobius"/>
    </source>
</evidence>
<dbReference type="KEGG" id="acad:UA74_14455"/>
<accession>A0AAC9LDN6</accession>
<reference evidence="10" key="1">
    <citation type="submission" date="2016-06" db="EMBL/GenBank/DDBJ databases">
        <title>Complete genome sequence of Actinoalloteichus fjordicus DSM 46855 (=ADI127-17), type strain of the new species Actinoalloteichus fjordicus.</title>
        <authorList>
            <person name="Ruckert C."/>
            <person name="Nouioui I."/>
            <person name="Willmese J."/>
            <person name="van Wezel G."/>
            <person name="Klenk H.-P."/>
            <person name="Kalinowski J."/>
            <person name="Zotchev S.B."/>
        </authorList>
    </citation>
    <scope>NUCLEOTIDE SEQUENCE [LARGE SCALE GENOMIC DNA]</scope>
    <source>
        <strain evidence="10">ADI127-7</strain>
    </source>
</reference>
<keyword evidence="5 7" id="KW-0472">Membrane</keyword>
<dbReference type="Gene3D" id="1.20.1720.10">
    <property type="entry name" value="Multidrug resistance protein D"/>
    <property type="match status" value="1"/>
</dbReference>
<dbReference type="AlphaFoldDB" id="A0AAC9LDN6"/>